<evidence type="ECO:0000313" key="9">
    <source>
        <dbReference type="Proteomes" id="UP000218765"/>
    </source>
</evidence>
<dbReference type="OrthoDB" id="9804019at2"/>
<dbReference type="AlphaFoldDB" id="A0A1Z4VU57"/>
<dbReference type="PROSITE" id="PS00675">
    <property type="entry name" value="SIGMA54_INTERACT_1"/>
    <property type="match status" value="1"/>
</dbReference>
<dbReference type="InterPro" id="IPR035965">
    <property type="entry name" value="PAS-like_dom_sf"/>
</dbReference>
<evidence type="ECO:0000259" key="7">
    <source>
        <dbReference type="PROSITE" id="PS50112"/>
    </source>
</evidence>
<dbReference type="Gene3D" id="1.10.10.60">
    <property type="entry name" value="Homeodomain-like"/>
    <property type="match status" value="1"/>
</dbReference>
<dbReference type="PROSITE" id="PS00676">
    <property type="entry name" value="SIGMA54_INTERACT_2"/>
    <property type="match status" value="1"/>
</dbReference>
<dbReference type="InterPro" id="IPR025944">
    <property type="entry name" value="Sigma_54_int_dom_CS"/>
</dbReference>
<keyword evidence="3" id="KW-0805">Transcription regulation</keyword>
<dbReference type="InterPro" id="IPR009057">
    <property type="entry name" value="Homeodomain-like_sf"/>
</dbReference>
<dbReference type="RefSeq" id="WP_096367181.1">
    <property type="nucleotide sequence ID" value="NZ_AP018052.1"/>
</dbReference>
<evidence type="ECO:0000256" key="4">
    <source>
        <dbReference type="ARBA" id="ARBA00023125"/>
    </source>
</evidence>
<dbReference type="Gene3D" id="1.10.8.60">
    <property type="match status" value="1"/>
</dbReference>
<keyword evidence="4" id="KW-0238">DNA-binding</keyword>
<dbReference type="Pfam" id="PF08448">
    <property type="entry name" value="PAS_4"/>
    <property type="match status" value="1"/>
</dbReference>
<dbReference type="CDD" id="cd00009">
    <property type="entry name" value="AAA"/>
    <property type="match status" value="1"/>
</dbReference>
<dbReference type="PRINTS" id="PR01590">
    <property type="entry name" value="HTHFIS"/>
</dbReference>
<dbReference type="InterPro" id="IPR058031">
    <property type="entry name" value="AAA_lid_NorR"/>
</dbReference>
<evidence type="ECO:0000313" key="8">
    <source>
        <dbReference type="EMBL" id="BAZ95170.1"/>
    </source>
</evidence>
<dbReference type="Pfam" id="PF25601">
    <property type="entry name" value="AAA_lid_14"/>
    <property type="match status" value="1"/>
</dbReference>
<dbReference type="Gene3D" id="3.30.450.20">
    <property type="entry name" value="PAS domain"/>
    <property type="match status" value="1"/>
</dbReference>
<accession>A0A1Z4VU57</accession>
<dbReference type="GO" id="GO:0043565">
    <property type="term" value="F:sequence-specific DNA binding"/>
    <property type="evidence" value="ECO:0007669"/>
    <property type="project" value="InterPro"/>
</dbReference>
<dbReference type="PROSITE" id="PS50045">
    <property type="entry name" value="SIGMA54_INTERACT_4"/>
    <property type="match status" value="1"/>
</dbReference>
<dbReference type="Pfam" id="PF02954">
    <property type="entry name" value="HTH_8"/>
    <property type="match status" value="1"/>
</dbReference>
<dbReference type="InterPro" id="IPR003593">
    <property type="entry name" value="AAA+_ATPase"/>
</dbReference>
<evidence type="ECO:0000256" key="1">
    <source>
        <dbReference type="ARBA" id="ARBA00022741"/>
    </source>
</evidence>
<dbReference type="InterPro" id="IPR002197">
    <property type="entry name" value="HTH_Fis"/>
</dbReference>
<evidence type="ECO:0000256" key="3">
    <source>
        <dbReference type="ARBA" id="ARBA00023015"/>
    </source>
</evidence>
<dbReference type="CDD" id="cd00130">
    <property type="entry name" value="PAS"/>
    <property type="match status" value="1"/>
</dbReference>
<dbReference type="SUPFAM" id="SSF52540">
    <property type="entry name" value="P-loop containing nucleoside triphosphate hydrolases"/>
    <property type="match status" value="1"/>
</dbReference>
<proteinExistence type="predicted"/>
<name>A0A1Z4VU57_9GAMM</name>
<dbReference type="InterPro" id="IPR025943">
    <property type="entry name" value="Sigma_54_int_dom_ATP-bd_2"/>
</dbReference>
<keyword evidence="5" id="KW-0804">Transcription</keyword>
<dbReference type="Proteomes" id="UP000218765">
    <property type="component" value="Chromosome"/>
</dbReference>
<gene>
    <name evidence="8" type="ORF">FOKN1_2810</name>
</gene>
<dbReference type="EMBL" id="AP018052">
    <property type="protein sequence ID" value="BAZ95170.1"/>
    <property type="molecule type" value="Genomic_DNA"/>
</dbReference>
<dbReference type="Pfam" id="PF00158">
    <property type="entry name" value="Sigma54_activat"/>
    <property type="match status" value="1"/>
</dbReference>
<keyword evidence="1" id="KW-0547">Nucleotide-binding</keyword>
<dbReference type="InterPro" id="IPR013656">
    <property type="entry name" value="PAS_4"/>
</dbReference>
<dbReference type="GO" id="GO:0005524">
    <property type="term" value="F:ATP binding"/>
    <property type="evidence" value="ECO:0007669"/>
    <property type="project" value="UniProtKB-KW"/>
</dbReference>
<dbReference type="PANTHER" id="PTHR32071">
    <property type="entry name" value="TRANSCRIPTIONAL REGULATORY PROTEIN"/>
    <property type="match status" value="1"/>
</dbReference>
<keyword evidence="2" id="KW-0067">ATP-binding</keyword>
<organism evidence="8 9">
    <name type="scientific">Thiohalobacter thiocyanaticus</name>
    <dbReference type="NCBI Taxonomy" id="585455"/>
    <lineage>
        <taxon>Bacteria</taxon>
        <taxon>Pseudomonadati</taxon>
        <taxon>Pseudomonadota</taxon>
        <taxon>Gammaproteobacteria</taxon>
        <taxon>Thiohalobacterales</taxon>
        <taxon>Thiohalobacteraceae</taxon>
        <taxon>Thiohalobacter</taxon>
    </lineage>
</organism>
<dbReference type="FunFam" id="3.40.50.300:FF:000006">
    <property type="entry name" value="DNA-binding transcriptional regulator NtrC"/>
    <property type="match status" value="1"/>
</dbReference>
<dbReference type="InterPro" id="IPR000014">
    <property type="entry name" value="PAS"/>
</dbReference>
<feature type="domain" description="PAS" evidence="7">
    <location>
        <begin position="3"/>
        <end position="48"/>
    </location>
</feature>
<dbReference type="InterPro" id="IPR002078">
    <property type="entry name" value="Sigma_54_int"/>
</dbReference>
<evidence type="ECO:0000256" key="2">
    <source>
        <dbReference type="ARBA" id="ARBA00022840"/>
    </source>
</evidence>
<evidence type="ECO:0000256" key="5">
    <source>
        <dbReference type="ARBA" id="ARBA00023163"/>
    </source>
</evidence>
<feature type="domain" description="Sigma-54 factor interaction" evidence="6">
    <location>
        <begin position="138"/>
        <end position="367"/>
    </location>
</feature>
<dbReference type="InterPro" id="IPR027417">
    <property type="entry name" value="P-loop_NTPase"/>
</dbReference>
<dbReference type="PROSITE" id="PS00688">
    <property type="entry name" value="SIGMA54_INTERACT_3"/>
    <property type="match status" value="1"/>
</dbReference>
<dbReference type="KEGG" id="ttc:FOKN1_2810"/>
<dbReference type="GO" id="GO:0006355">
    <property type="term" value="P:regulation of DNA-templated transcription"/>
    <property type="evidence" value="ECO:0007669"/>
    <property type="project" value="InterPro"/>
</dbReference>
<keyword evidence="9" id="KW-1185">Reference proteome</keyword>
<evidence type="ECO:0000259" key="6">
    <source>
        <dbReference type="PROSITE" id="PS50045"/>
    </source>
</evidence>
<dbReference type="InterPro" id="IPR025662">
    <property type="entry name" value="Sigma_54_int_dom_ATP-bd_1"/>
</dbReference>
<sequence>MFTLNTLSRFLDSLEEGVLFLDRERRVVAINEAASALLGRARDEVLRRPCPGIFADTACARACEARGHCTLSQAHASARQLQDISLTRPDGLAVHLRMWSLLLPPNQADLYSAIILRDRSREVELEGEVRERLRLGGIVGHSPVMQTLYEKILRAATSDATVLVMGESGTGKELVARALHDNSPRSSGPYIAVHCAALPENLLEAELFGHARGAFTGAATARAGRFEAAHGGTLLLDEIGEIPPSIQVKLLRVLQEREIVRLGENHARAIDVRVIAATHRDLAAMVQRGEFREDLYYRLRVLPLEVPALRQRREDIAMLATRLLEDVAQNYQRPPPELAHETVLQLEACDWPGNVRQLANAIEYALVHCDGERILPRHLPPDIAGDAVLSAVPAPGKAGLTRYYRAPINDADEWTRIRQTLRATGGNKAEAARRLGMSRTTLWKRLRENARRQR</sequence>
<dbReference type="PANTHER" id="PTHR32071:SF57">
    <property type="entry name" value="C4-DICARBOXYLATE TRANSPORT TRANSCRIPTIONAL REGULATORY PROTEIN DCTD"/>
    <property type="match status" value="1"/>
</dbReference>
<dbReference type="SUPFAM" id="SSF55785">
    <property type="entry name" value="PYP-like sensor domain (PAS domain)"/>
    <property type="match status" value="1"/>
</dbReference>
<reference evidence="8 9" key="1">
    <citation type="submission" date="2017-05" db="EMBL/GenBank/DDBJ databases">
        <title>Thiocyanate degradation by Thiohalobacter thiocyanaticus FOKN1.</title>
        <authorList>
            <person name="Oshiki M."/>
            <person name="Fukushima T."/>
            <person name="Kawano S."/>
            <person name="Nakagawa J."/>
        </authorList>
    </citation>
    <scope>NUCLEOTIDE SEQUENCE [LARGE SCALE GENOMIC DNA]</scope>
    <source>
        <strain evidence="8 9">FOKN1</strain>
    </source>
</reference>
<protein>
    <submittedName>
        <fullName evidence="8">Response regulator</fullName>
    </submittedName>
</protein>
<dbReference type="SMART" id="SM00382">
    <property type="entry name" value="AAA"/>
    <property type="match status" value="1"/>
</dbReference>
<dbReference type="SUPFAM" id="SSF46689">
    <property type="entry name" value="Homeodomain-like"/>
    <property type="match status" value="1"/>
</dbReference>
<dbReference type="PROSITE" id="PS50112">
    <property type="entry name" value="PAS"/>
    <property type="match status" value="1"/>
</dbReference>
<dbReference type="Gene3D" id="3.40.50.300">
    <property type="entry name" value="P-loop containing nucleotide triphosphate hydrolases"/>
    <property type="match status" value="1"/>
</dbReference>